<accession>A0A5J4ZVJ3</accession>
<keyword evidence="3" id="KW-1185">Reference proteome</keyword>
<dbReference type="PANTHER" id="PTHR31170:SF25">
    <property type="entry name" value="BNAA09G04570D PROTEIN"/>
    <property type="match status" value="1"/>
</dbReference>
<evidence type="ECO:0000313" key="2">
    <source>
        <dbReference type="EMBL" id="KAA8521776.1"/>
    </source>
</evidence>
<reference evidence="2 3" key="1">
    <citation type="submission" date="2019-09" db="EMBL/GenBank/DDBJ databases">
        <title>A chromosome-level genome assembly of the Chinese tupelo Nyssa sinensis.</title>
        <authorList>
            <person name="Yang X."/>
            <person name="Kang M."/>
            <person name="Yang Y."/>
            <person name="Xiong H."/>
            <person name="Wang M."/>
            <person name="Zhang Z."/>
            <person name="Wang Z."/>
            <person name="Wu H."/>
            <person name="Ma T."/>
            <person name="Liu J."/>
            <person name="Xi Z."/>
        </authorList>
    </citation>
    <scope>NUCLEOTIDE SEQUENCE [LARGE SCALE GENOMIC DNA]</scope>
    <source>
        <strain evidence="2">J267</strain>
        <tissue evidence="2">Leaf</tissue>
    </source>
</reference>
<evidence type="ECO:0000313" key="3">
    <source>
        <dbReference type="Proteomes" id="UP000325577"/>
    </source>
</evidence>
<keyword evidence="1" id="KW-0812">Transmembrane</keyword>
<sequence length="403" mass="46723">MPSQSQEIFSCIDYINEQIGNKLPNARPPEIVPDIHRVPKSFRDLDTSAYTPKFISIGPLHSDNDNLQMRELKLRYMSDLVCRTPTPLSAWDACITELEPQARGCYAEARAYCYFRGQNRPERSSDPIFNNDWMIPVLRRDLMLFENQIPFFVLEELFRLTAGHMLNSSVQSLSSYVIDFFLETLHLETVVIQERLDTRTRGSHLLDLLRNCYFPTKKEAAKEDFKFRYSATELGRAGVKFRKSSGKEPFDAKFFNGTFELPHLPIYDSTESFFKNIIAFEQCCFNVSHRFTSFVSLMDALINSDKDVELLEQEEVIENNLGKSERVSTMFNNMCIGIVVKDDYFTEPCKLASDYYNSCWRNHLASFRSKYLRSPWAFISVIAAIVLFALTILQTVYSILSYY</sequence>
<gene>
    <name evidence="2" type="ORF">F0562_012449</name>
</gene>
<dbReference type="InterPro" id="IPR004158">
    <property type="entry name" value="DUF247_pln"/>
</dbReference>
<organism evidence="2 3">
    <name type="scientific">Nyssa sinensis</name>
    <dbReference type="NCBI Taxonomy" id="561372"/>
    <lineage>
        <taxon>Eukaryota</taxon>
        <taxon>Viridiplantae</taxon>
        <taxon>Streptophyta</taxon>
        <taxon>Embryophyta</taxon>
        <taxon>Tracheophyta</taxon>
        <taxon>Spermatophyta</taxon>
        <taxon>Magnoliopsida</taxon>
        <taxon>eudicotyledons</taxon>
        <taxon>Gunneridae</taxon>
        <taxon>Pentapetalae</taxon>
        <taxon>asterids</taxon>
        <taxon>Cornales</taxon>
        <taxon>Nyssaceae</taxon>
        <taxon>Nyssa</taxon>
    </lineage>
</organism>
<dbReference type="AlphaFoldDB" id="A0A5J4ZVJ3"/>
<name>A0A5J4ZVJ3_9ASTE</name>
<evidence type="ECO:0000256" key="1">
    <source>
        <dbReference type="SAM" id="Phobius"/>
    </source>
</evidence>
<dbReference type="Proteomes" id="UP000325577">
    <property type="component" value="Linkage Group LG5"/>
</dbReference>
<keyword evidence="1" id="KW-0472">Membrane</keyword>
<dbReference type="OrthoDB" id="1378449at2759"/>
<protein>
    <submittedName>
        <fullName evidence="2">Uncharacterized protein</fullName>
    </submittedName>
</protein>
<dbReference type="PANTHER" id="PTHR31170">
    <property type="entry name" value="BNAC04G53230D PROTEIN"/>
    <property type="match status" value="1"/>
</dbReference>
<dbReference type="Pfam" id="PF03140">
    <property type="entry name" value="DUF247"/>
    <property type="match status" value="1"/>
</dbReference>
<dbReference type="EMBL" id="CM018048">
    <property type="protein sequence ID" value="KAA8521776.1"/>
    <property type="molecule type" value="Genomic_DNA"/>
</dbReference>
<keyword evidence="1" id="KW-1133">Transmembrane helix</keyword>
<feature type="transmembrane region" description="Helical" evidence="1">
    <location>
        <begin position="376"/>
        <end position="400"/>
    </location>
</feature>
<proteinExistence type="predicted"/>